<proteinExistence type="predicted"/>
<dbReference type="NCBIfam" id="TIGR04282">
    <property type="entry name" value="glyco_like_cofC"/>
    <property type="match status" value="1"/>
</dbReference>
<dbReference type="RefSeq" id="WP_207128881.1">
    <property type="nucleotide sequence ID" value="NZ_BOPO01000133.1"/>
</dbReference>
<keyword evidence="1" id="KW-0808">Transferase</keyword>
<gene>
    <name evidence="1" type="ORF">NUM_65620</name>
</gene>
<protein>
    <submittedName>
        <fullName evidence="1">Glycosyl transferase</fullName>
    </submittedName>
</protein>
<accession>A0A8J4AM31</accession>
<organism evidence="1 2">
    <name type="scientific">Actinocatenispora comari</name>
    <dbReference type="NCBI Taxonomy" id="2807577"/>
    <lineage>
        <taxon>Bacteria</taxon>
        <taxon>Bacillati</taxon>
        <taxon>Actinomycetota</taxon>
        <taxon>Actinomycetes</taxon>
        <taxon>Micromonosporales</taxon>
        <taxon>Micromonosporaceae</taxon>
        <taxon>Actinocatenispora</taxon>
    </lineage>
</organism>
<comment type="caution">
    <text evidence="1">The sequence shown here is derived from an EMBL/GenBank/DDBJ whole genome shotgun (WGS) entry which is preliminary data.</text>
</comment>
<reference evidence="2" key="1">
    <citation type="journal article" date="2021" name="Int. J. Syst. Evol. Microbiol.">
        <title>Actinocatenispora comari sp. nov., an endophytic actinomycete isolated from aerial parts of Comarum salesowianum.</title>
        <authorList>
            <person name="Oyunbileg N."/>
            <person name="Iizaka Y."/>
            <person name="Hamada M."/>
            <person name="Davaapurev B.O."/>
            <person name="Fukumoto A."/>
            <person name="Tsetseg B."/>
            <person name="Kato F."/>
            <person name="Tamura T."/>
            <person name="Batkhuu J."/>
            <person name="Anzai Y."/>
        </authorList>
    </citation>
    <scope>NUCLEOTIDE SEQUENCE [LARGE SCALE GENOMIC DNA]</scope>
    <source>
        <strain evidence="2">NUM-2625</strain>
    </source>
</reference>
<evidence type="ECO:0000313" key="1">
    <source>
        <dbReference type="EMBL" id="GIL31308.1"/>
    </source>
</evidence>
<dbReference type="InterPro" id="IPR029044">
    <property type="entry name" value="Nucleotide-diphossugar_trans"/>
</dbReference>
<dbReference type="GO" id="GO:0016740">
    <property type="term" value="F:transferase activity"/>
    <property type="evidence" value="ECO:0007669"/>
    <property type="project" value="UniProtKB-KW"/>
</dbReference>
<keyword evidence="2" id="KW-1185">Reference proteome</keyword>
<dbReference type="Pfam" id="PF09837">
    <property type="entry name" value="DUF2064"/>
    <property type="match status" value="1"/>
</dbReference>
<dbReference type="Proteomes" id="UP000614996">
    <property type="component" value="Unassembled WGS sequence"/>
</dbReference>
<dbReference type="AlphaFoldDB" id="A0A8J4AM31"/>
<sequence length="229" mass="23577">MRTQLLVIAKWPAPGRVKTRLCPPATPTQAARIAAAALDDTLATVSATPADRRTLVAAGEPHPDHPVPHAARFPVVPQRGDGLAERLVHAFTDTARPDTAAVLVGMDTPQVRVAQLTAARDALRTADAVLGPAADGGWWLLGLRRPADAVALRGVPMSTSDTGAATLAALHRRGLRVASLETLRDVDTAADARAVAPSCPAGRFAATVAAELDTTAPVGSGRSATEVPA</sequence>
<name>A0A8J4AM31_9ACTN</name>
<dbReference type="Gene3D" id="3.90.550.10">
    <property type="entry name" value="Spore Coat Polysaccharide Biosynthesis Protein SpsA, Chain A"/>
    <property type="match status" value="1"/>
</dbReference>
<dbReference type="PANTHER" id="PTHR36529:SF1">
    <property type="entry name" value="GLYCOSYLTRANSFERASE"/>
    <property type="match status" value="1"/>
</dbReference>
<dbReference type="PANTHER" id="PTHR36529">
    <property type="entry name" value="SLL1095 PROTEIN"/>
    <property type="match status" value="1"/>
</dbReference>
<dbReference type="EMBL" id="BOPO01000133">
    <property type="protein sequence ID" value="GIL31308.1"/>
    <property type="molecule type" value="Genomic_DNA"/>
</dbReference>
<dbReference type="InterPro" id="IPR018641">
    <property type="entry name" value="Trfase_1_rSAM/seldom-assoc"/>
</dbReference>
<evidence type="ECO:0000313" key="2">
    <source>
        <dbReference type="Proteomes" id="UP000614996"/>
    </source>
</evidence>
<dbReference type="SUPFAM" id="SSF53448">
    <property type="entry name" value="Nucleotide-diphospho-sugar transferases"/>
    <property type="match status" value="1"/>
</dbReference>